<dbReference type="InterPro" id="IPR000504">
    <property type="entry name" value="RRM_dom"/>
</dbReference>
<feature type="domain" description="RRM" evidence="4">
    <location>
        <begin position="499"/>
        <end position="579"/>
    </location>
</feature>
<dbReference type="KEGG" id="more:E1B28_000883"/>
<feature type="region of interest" description="Disordered" evidence="3">
    <location>
        <begin position="702"/>
        <end position="728"/>
    </location>
</feature>
<evidence type="ECO:0000256" key="3">
    <source>
        <dbReference type="SAM" id="MobiDB-lite"/>
    </source>
</evidence>
<dbReference type="AlphaFoldDB" id="A0A9P8AEU1"/>
<evidence type="ECO:0000256" key="2">
    <source>
        <dbReference type="PROSITE-ProRule" id="PRU00176"/>
    </source>
</evidence>
<dbReference type="PANTHER" id="PTHR10352">
    <property type="entry name" value="EUKARYOTIC TRANSLATION INITIATION FACTOR 3 SUBUNIT G"/>
    <property type="match status" value="1"/>
</dbReference>
<dbReference type="PROSITE" id="PS50102">
    <property type="entry name" value="RRM"/>
    <property type="match status" value="2"/>
</dbReference>
<feature type="compositionally biased region" description="Polar residues" evidence="3">
    <location>
        <begin position="677"/>
        <end position="688"/>
    </location>
</feature>
<keyword evidence="1 2" id="KW-0694">RNA-binding</keyword>
<evidence type="ECO:0000313" key="6">
    <source>
        <dbReference type="Proteomes" id="UP001049176"/>
    </source>
</evidence>
<keyword evidence="6" id="KW-1185">Reference proteome</keyword>
<dbReference type="Pfam" id="PF00076">
    <property type="entry name" value="RRM_1"/>
    <property type="match status" value="1"/>
</dbReference>
<accession>A0A9P8AEU1</accession>
<dbReference type="GeneID" id="66069959"/>
<reference evidence="5" key="1">
    <citation type="journal article" date="2021" name="Genome Biol. Evol.">
        <title>The assembled and annotated genome of the fairy-ring fungus Marasmius oreades.</title>
        <authorList>
            <person name="Hiltunen M."/>
            <person name="Ament-Velasquez S.L."/>
            <person name="Johannesson H."/>
        </authorList>
    </citation>
    <scope>NUCLEOTIDE SEQUENCE</scope>
    <source>
        <strain evidence="5">03SP1</strain>
    </source>
</reference>
<dbReference type="Gene3D" id="3.30.70.330">
    <property type="match status" value="2"/>
</dbReference>
<name>A0A9P8AEU1_9AGAR</name>
<dbReference type="InterPro" id="IPR012677">
    <property type="entry name" value="Nucleotide-bd_a/b_plait_sf"/>
</dbReference>
<proteinExistence type="predicted"/>
<feature type="region of interest" description="Disordered" evidence="3">
    <location>
        <begin position="862"/>
        <end position="895"/>
    </location>
</feature>
<gene>
    <name evidence="5" type="ORF">E1B28_000883</name>
</gene>
<evidence type="ECO:0000313" key="5">
    <source>
        <dbReference type="EMBL" id="KAG7098997.1"/>
    </source>
</evidence>
<dbReference type="EMBL" id="CM032181">
    <property type="protein sequence ID" value="KAG7098997.1"/>
    <property type="molecule type" value="Genomic_DNA"/>
</dbReference>
<dbReference type="RefSeq" id="XP_043015467.1">
    <property type="nucleotide sequence ID" value="XM_043146762.1"/>
</dbReference>
<feature type="compositionally biased region" description="Polar residues" evidence="3">
    <location>
        <begin position="619"/>
        <end position="629"/>
    </location>
</feature>
<dbReference type="SMART" id="SM00360">
    <property type="entry name" value="RRM"/>
    <property type="match status" value="2"/>
</dbReference>
<comment type="caution">
    <text evidence="5">The sequence shown here is derived from an EMBL/GenBank/DDBJ whole genome shotgun (WGS) entry which is preliminary data.</text>
</comment>
<feature type="region of interest" description="Disordered" evidence="3">
    <location>
        <begin position="1"/>
        <end position="34"/>
    </location>
</feature>
<feature type="domain" description="RRM" evidence="4">
    <location>
        <begin position="62"/>
        <end position="144"/>
    </location>
</feature>
<organism evidence="5 6">
    <name type="scientific">Marasmius oreades</name>
    <name type="common">fairy-ring Marasmius</name>
    <dbReference type="NCBI Taxonomy" id="181124"/>
    <lineage>
        <taxon>Eukaryota</taxon>
        <taxon>Fungi</taxon>
        <taxon>Dikarya</taxon>
        <taxon>Basidiomycota</taxon>
        <taxon>Agaricomycotina</taxon>
        <taxon>Agaricomycetes</taxon>
        <taxon>Agaricomycetidae</taxon>
        <taxon>Agaricales</taxon>
        <taxon>Marasmiineae</taxon>
        <taxon>Marasmiaceae</taxon>
        <taxon>Marasmius</taxon>
    </lineage>
</organism>
<evidence type="ECO:0000259" key="4">
    <source>
        <dbReference type="PROSITE" id="PS50102"/>
    </source>
</evidence>
<dbReference type="Proteomes" id="UP001049176">
    <property type="component" value="Chromosome 1"/>
</dbReference>
<feature type="region of interest" description="Disordered" evidence="3">
    <location>
        <begin position="808"/>
        <end position="839"/>
    </location>
</feature>
<evidence type="ECO:0000256" key="1">
    <source>
        <dbReference type="ARBA" id="ARBA00022884"/>
    </source>
</evidence>
<protein>
    <recommendedName>
        <fullName evidence="4">RRM domain-containing protein</fullName>
    </recommendedName>
</protein>
<dbReference type="InterPro" id="IPR035979">
    <property type="entry name" value="RBD_domain_sf"/>
</dbReference>
<feature type="region of interest" description="Disordered" evidence="3">
    <location>
        <begin position="601"/>
        <end position="643"/>
    </location>
</feature>
<feature type="region of interest" description="Disordered" evidence="3">
    <location>
        <begin position="666"/>
        <end position="688"/>
    </location>
</feature>
<sequence>MPSQLPRPRQWGTRFDSLPSSPPPSPKSEGALVQDYPDSDARTVEPDASFVNRKHEKMPHDASVFVGSLPPHIDNNELVRLLSEHLAEHAEVKCVKVIRDNKGGACAFVQCQDAASAARLIHTLHSNPPKPFMGRHLRYEQARAFRTLLISYCTPQHHVTVPEYSAEARNISGNAIIELDLPRAMRISRSRQSRTQTIHYNEVAVELERKARQSQEPSVEHDLHIEPLMFDEKTLRTICTHFGALETFQHYWPSGTFPEGLSDEEIVKWTLFPAPHNFPRKSVMDNHVFEVKWEHRDDCVNALMTLRKVPHFKISWAHASAPSHFDRTGRPVHSMLQSTKYTDCPLTQQSRHGNSCESLEPPDWKSDIQEADQVNVSTWAGSDFPLRDAEEDSVVMFSSETLENVQNFDPVTAGTEMCNELEVTSAAVVSCPSPLSEEVELDLPAATALTTSTPKSPASAFLLTPTSTDGRSIREVDNDDYNFRLHNPRTSMEKVVDTSTLFVGGLDMHGPGAWDEAKLQNYFQRFGGLQNVKIVRPASGKAAFAFVKFNNTESAARAIQQEHNRVYQGRAMRVQFRECNPSRATFMKGRGRGRFLQVANHPPRQELQPQHTFADRSGDSLSDMSMSTADRTRTQESKPFTAESSIVLPRVAGADGLEQVTDRKFPEKQDSIDFPNLCQSSSPHPIETTQPERYREWYEVDVHSQDTHSTGITPPPSTPLSGSESVPGGTVYPTAGYYPPPPWVQPYPPQVQYPMPYLPGYPIYPIPNPTQPPYTNLSGSDGTNGTTSTAPNHWPIYSHYVPYPAPYHLRPPHTAEQSTPPPPPPPHAQSQPPVVPSGFIQGEQGTLIAVYRQDALDNYMHQSANGNIAPPQSQPPRIWSQYPQPSPYPPTAPSQAPLRIAPVPGYIQVPKQTGGNAPSWVPHPGGARLGPPLVGFPINANVNASREYDGHGNMGKRGRRDGGFHPRHGYIRQGTHRQGRRETHVPVSNGGYGEENCSEFATNAADGNVGNYNTRWVRREPIKGYHLS</sequence>
<dbReference type="SUPFAM" id="SSF54928">
    <property type="entry name" value="RNA-binding domain, RBD"/>
    <property type="match status" value="2"/>
</dbReference>
<dbReference type="GO" id="GO:0003723">
    <property type="term" value="F:RNA binding"/>
    <property type="evidence" value="ECO:0007669"/>
    <property type="project" value="UniProtKB-UniRule"/>
</dbReference>
<dbReference type="OrthoDB" id="410044at2759"/>
<feature type="compositionally biased region" description="Low complexity" evidence="3">
    <location>
        <begin position="773"/>
        <end position="789"/>
    </location>
</feature>
<feature type="region of interest" description="Disordered" evidence="3">
    <location>
        <begin position="772"/>
        <end position="791"/>
    </location>
</feature>
<dbReference type="CDD" id="cd00590">
    <property type="entry name" value="RRM_SF"/>
    <property type="match status" value="1"/>
</dbReference>